<dbReference type="RefSeq" id="XP_067548087.1">
    <property type="nucleotide sequence ID" value="XM_067692682.1"/>
</dbReference>
<dbReference type="EMBL" id="JAEOAQ010000004">
    <property type="protein sequence ID" value="KAG5418971.1"/>
    <property type="molecule type" value="Genomic_DNA"/>
</dbReference>
<evidence type="ECO:0000256" key="3">
    <source>
        <dbReference type="ARBA" id="ARBA00023239"/>
    </source>
</evidence>
<dbReference type="Gene3D" id="3.40.50.880">
    <property type="match status" value="1"/>
</dbReference>
<dbReference type="GO" id="GO:0005737">
    <property type="term" value="C:cytoplasm"/>
    <property type="evidence" value="ECO:0007669"/>
    <property type="project" value="TreeGrafter"/>
</dbReference>
<dbReference type="Proteomes" id="UP000669133">
    <property type="component" value="Unassembled WGS sequence"/>
</dbReference>
<keyword evidence="3" id="KW-0456">Lyase</keyword>
<dbReference type="FunFam" id="3.40.50.880:FF:000051">
    <property type="entry name" value="Glutathione-independent glyoxalase HSP31"/>
    <property type="match status" value="1"/>
</dbReference>
<dbReference type="AlphaFoldDB" id="A0A8H8DCM8"/>
<comment type="similarity">
    <text evidence="4">Belongs to the peptidase C56 family. HSP31-like subfamily.</text>
</comment>
<evidence type="ECO:0000256" key="1">
    <source>
        <dbReference type="ARBA" id="ARBA00013134"/>
    </source>
</evidence>
<dbReference type="InterPro" id="IPR029062">
    <property type="entry name" value="Class_I_gatase-like"/>
</dbReference>
<evidence type="ECO:0000256" key="4">
    <source>
        <dbReference type="ARBA" id="ARBA00038493"/>
    </source>
</evidence>
<keyword evidence="7" id="KW-1185">Reference proteome</keyword>
<name>A0A8H8DCM8_9ASCO</name>
<evidence type="ECO:0000256" key="5">
    <source>
        <dbReference type="ARBA" id="ARBA00048082"/>
    </source>
</evidence>
<dbReference type="EC" id="4.2.1.130" evidence="1"/>
<protein>
    <recommendedName>
        <fullName evidence="1">D-lactate dehydratase</fullName>
        <ecNumber evidence="1">4.2.1.130</ecNumber>
    </recommendedName>
</protein>
<evidence type="ECO:0000313" key="6">
    <source>
        <dbReference type="EMBL" id="KAG5418971.1"/>
    </source>
</evidence>
<dbReference type="PANTHER" id="PTHR48094">
    <property type="entry name" value="PROTEIN/NUCLEIC ACID DEGLYCASE DJ-1-RELATED"/>
    <property type="match status" value="1"/>
</dbReference>
<proteinExistence type="inferred from homology"/>
<dbReference type="GO" id="GO:0019172">
    <property type="term" value="F:glyoxalase III activity"/>
    <property type="evidence" value="ECO:0007669"/>
    <property type="project" value="UniProtKB-EC"/>
</dbReference>
<evidence type="ECO:0000313" key="7">
    <source>
        <dbReference type="Proteomes" id="UP000669133"/>
    </source>
</evidence>
<dbReference type="PANTHER" id="PTHR48094:SF11">
    <property type="entry name" value="GLUTATHIONE-INDEPENDENT GLYOXALASE HSP31-RELATED"/>
    <property type="match status" value="1"/>
</dbReference>
<accession>A0A8H8DCM8</accession>
<comment type="catalytic activity">
    <reaction evidence="5">
        <text>methylglyoxal + H2O = (R)-lactate + H(+)</text>
        <dbReference type="Rhea" id="RHEA:27754"/>
        <dbReference type="ChEBI" id="CHEBI:15377"/>
        <dbReference type="ChEBI" id="CHEBI:15378"/>
        <dbReference type="ChEBI" id="CHEBI:16004"/>
        <dbReference type="ChEBI" id="CHEBI:17158"/>
        <dbReference type="EC" id="4.2.1.130"/>
    </reaction>
</comment>
<keyword evidence="2" id="KW-0346">Stress response</keyword>
<organism evidence="6 7">
    <name type="scientific">Candida metapsilosis</name>
    <dbReference type="NCBI Taxonomy" id="273372"/>
    <lineage>
        <taxon>Eukaryota</taxon>
        <taxon>Fungi</taxon>
        <taxon>Dikarya</taxon>
        <taxon>Ascomycota</taxon>
        <taxon>Saccharomycotina</taxon>
        <taxon>Pichiomycetes</taxon>
        <taxon>Debaryomycetaceae</taxon>
        <taxon>Candida/Lodderomyces clade</taxon>
        <taxon>Candida</taxon>
    </lineage>
</organism>
<evidence type="ECO:0000256" key="2">
    <source>
        <dbReference type="ARBA" id="ARBA00023016"/>
    </source>
</evidence>
<dbReference type="GeneID" id="93652319"/>
<dbReference type="GO" id="GO:0019243">
    <property type="term" value="P:methylglyoxal catabolic process to D-lactate via S-lactoyl-glutathione"/>
    <property type="evidence" value="ECO:0007669"/>
    <property type="project" value="TreeGrafter"/>
</dbReference>
<sequence length="238" mass="25933">MVKALLAVSSYHGPFYPDGGNTGLYASEAIEPFLELAQKGYDITIASETGEFEYDPHSLTEDALQGKVREVYENKDSSFNTALKNIKKASDLVDEKFHLFFASAGHATLFDYPKAKNLQKILVDTYLNGGVVAAVCHGPAIFQNLENPKTKQPFIKGKKVTGFTDEGEEQLGLTKSIKDHKLLTIKEIAEKEGATYVPPKGPWDSFSVTDGKIVTGVNPQSAFATVRDAVVALESVNN</sequence>
<reference evidence="6 7" key="1">
    <citation type="submission" date="2020-12" db="EMBL/GenBank/DDBJ databases">
        <title>Effect of drift, selection, and recombination on the evolution of hybrid genomes in Candida yeast pathogens.</title>
        <authorList>
            <person name="Mixao V."/>
            <person name="Ksiezopolska E."/>
            <person name="Saus E."/>
            <person name="Boekhout T."/>
            <person name="Gacser A."/>
            <person name="Gabaldon T."/>
        </authorList>
    </citation>
    <scope>NUCLEOTIDE SEQUENCE [LARGE SCALE GENOMIC DNA]</scope>
    <source>
        <strain evidence="6 7">BP57</strain>
    </source>
</reference>
<dbReference type="SUPFAM" id="SSF52317">
    <property type="entry name" value="Class I glutamine amidotransferase-like"/>
    <property type="match status" value="1"/>
</dbReference>
<dbReference type="OrthoDB" id="543156at2759"/>
<gene>
    <name evidence="6" type="ORF">I9W82_003690</name>
</gene>
<dbReference type="InterPro" id="IPR050325">
    <property type="entry name" value="Prot/Nucl_acid_deglycase"/>
</dbReference>
<comment type="caution">
    <text evidence="6">The sequence shown here is derived from an EMBL/GenBank/DDBJ whole genome shotgun (WGS) entry which is preliminary data.</text>
</comment>